<evidence type="ECO:0008006" key="3">
    <source>
        <dbReference type="Google" id="ProtNLM"/>
    </source>
</evidence>
<protein>
    <recommendedName>
        <fullName evidence="3">PABS domain-containing protein</fullName>
    </recommendedName>
</protein>
<organism evidence="1 2">
    <name type="scientific">Sphaeroforma arctica JP610</name>
    <dbReference type="NCBI Taxonomy" id="667725"/>
    <lineage>
        <taxon>Eukaryota</taxon>
        <taxon>Ichthyosporea</taxon>
        <taxon>Ichthyophonida</taxon>
        <taxon>Sphaeroforma</taxon>
    </lineage>
</organism>
<dbReference type="AlphaFoldDB" id="A0A0L0G8C3"/>
<keyword evidence="2" id="KW-1185">Reference proteome</keyword>
<dbReference type="Proteomes" id="UP000054560">
    <property type="component" value="Unassembled WGS sequence"/>
</dbReference>
<sequence>MPKTAKRTPAVKAKRVVIAIPDLYTNFFAKKGEERLDLFRTVAHEYAIKRAMYAGSYVHVTPSFVIPDMVYVDNDKRAKAFFKVSENYAFVHTRKEYIEPCNLVFYGLDYTSKIGEPENSFDLLISQYAGLVGRACKPYLARGGLLLANDSHGDAGVAALDRDYELVGVVNQKCAESIDGDDDDTSVSETTDECKSVSHRTSVSTGVKERKYEILTNNLDEYFVPKSAKVQAQVSTDYLIALGKGVQYTKQAHFYLFKKV</sequence>
<name>A0A0L0G8C3_9EUKA</name>
<reference evidence="1 2" key="1">
    <citation type="submission" date="2011-02" db="EMBL/GenBank/DDBJ databases">
        <title>The Genome Sequence of Sphaeroforma arctica JP610.</title>
        <authorList>
            <consortium name="The Broad Institute Genome Sequencing Platform"/>
            <person name="Russ C."/>
            <person name="Cuomo C."/>
            <person name="Young S.K."/>
            <person name="Zeng Q."/>
            <person name="Gargeya S."/>
            <person name="Alvarado L."/>
            <person name="Berlin A."/>
            <person name="Chapman S.B."/>
            <person name="Chen Z."/>
            <person name="Freedman E."/>
            <person name="Gellesch M."/>
            <person name="Goldberg J."/>
            <person name="Griggs A."/>
            <person name="Gujja S."/>
            <person name="Heilman E."/>
            <person name="Heiman D."/>
            <person name="Howarth C."/>
            <person name="Mehta T."/>
            <person name="Neiman D."/>
            <person name="Pearson M."/>
            <person name="Roberts A."/>
            <person name="Saif S."/>
            <person name="Shea T."/>
            <person name="Shenoy N."/>
            <person name="Sisk P."/>
            <person name="Stolte C."/>
            <person name="Sykes S."/>
            <person name="White J."/>
            <person name="Yandava C."/>
            <person name="Burger G."/>
            <person name="Gray M.W."/>
            <person name="Holland P.W.H."/>
            <person name="King N."/>
            <person name="Lang F.B.F."/>
            <person name="Roger A.J."/>
            <person name="Ruiz-Trillo I."/>
            <person name="Haas B."/>
            <person name="Nusbaum C."/>
            <person name="Birren B."/>
        </authorList>
    </citation>
    <scope>NUCLEOTIDE SEQUENCE [LARGE SCALE GENOMIC DNA]</scope>
    <source>
        <strain evidence="1 2">JP610</strain>
    </source>
</reference>
<dbReference type="RefSeq" id="XP_014159056.1">
    <property type="nucleotide sequence ID" value="XM_014303581.1"/>
</dbReference>
<proteinExistence type="predicted"/>
<gene>
    <name evidence="1" type="ORF">SARC_02647</name>
</gene>
<evidence type="ECO:0000313" key="2">
    <source>
        <dbReference type="Proteomes" id="UP000054560"/>
    </source>
</evidence>
<dbReference type="eggNOG" id="ENOG502T1IA">
    <property type="taxonomic scope" value="Eukaryota"/>
</dbReference>
<dbReference type="GeneID" id="25903151"/>
<evidence type="ECO:0000313" key="1">
    <source>
        <dbReference type="EMBL" id="KNC85154.1"/>
    </source>
</evidence>
<dbReference type="EMBL" id="KQ241717">
    <property type="protein sequence ID" value="KNC85154.1"/>
    <property type="molecule type" value="Genomic_DNA"/>
</dbReference>
<accession>A0A0L0G8C3</accession>